<protein>
    <submittedName>
        <fullName evidence="1">Uncharacterized protein</fullName>
    </submittedName>
</protein>
<reference evidence="1 2" key="1">
    <citation type="journal article" date="2021" name="Hortic Res">
        <title>High-quality reference genome and annotation aids understanding of berry development for evergreen blueberry (Vaccinium darrowii).</title>
        <authorList>
            <person name="Yu J."/>
            <person name="Hulse-Kemp A.M."/>
            <person name="Babiker E."/>
            <person name="Staton M."/>
        </authorList>
    </citation>
    <scope>NUCLEOTIDE SEQUENCE [LARGE SCALE GENOMIC DNA]</scope>
    <source>
        <strain evidence="2">cv. NJ 8807/NJ 8810</strain>
        <tissue evidence="1">Young leaf</tissue>
    </source>
</reference>
<evidence type="ECO:0000313" key="1">
    <source>
        <dbReference type="EMBL" id="KAH7842700.1"/>
    </source>
</evidence>
<organism evidence="1 2">
    <name type="scientific">Vaccinium darrowii</name>
    <dbReference type="NCBI Taxonomy" id="229202"/>
    <lineage>
        <taxon>Eukaryota</taxon>
        <taxon>Viridiplantae</taxon>
        <taxon>Streptophyta</taxon>
        <taxon>Embryophyta</taxon>
        <taxon>Tracheophyta</taxon>
        <taxon>Spermatophyta</taxon>
        <taxon>Magnoliopsida</taxon>
        <taxon>eudicotyledons</taxon>
        <taxon>Gunneridae</taxon>
        <taxon>Pentapetalae</taxon>
        <taxon>asterids</taxon>
        <taxon>Ericales</taxon>
        <taxon>Ericaceae</taxon>
        <taxon>Vaccinioideae</taxon>
        <taxon>Vaccinieae</taxon>
        <taxon>Vaccinium</taxon>
    </lineage>
</organism>
<evidence type="ECO:0000313" key="2">
    <source>
        <dbReference type="Proteomes" id="UP000828048"/>
    </source>
</evidence>
<name>A0ACB7XPZ9_9ERIC</name>
<keyword evidence="2" id="KW-1185">Reference proteome</keyword>
<dbReference type="EMBL" id="CM037151">
    <property type="protein sequence ID" value="KAH7842700.1"/>
    <property type="molecule type" value="Genomic_DNA"/>
</dbReference>
<gene>
    <name evidence="1" type="ORF">Vadar_008234</name>
</gene>
<dbReference type="Proteomes" id="UP000828048">
    <property type="component" value="Chromosome 1"/>
</dbReference>
<accession>A0ACB7XPZ9</accession>
<proteinExistence type="predicted"/>
<comment type="caution">
    <text evidence="1">The sequence shown here is derived from an EMBL/GenBank/DDBJ whole genome shotgun (WGS) entry which is preliminary data.</text>
</comment>
<sequence length="129" mass="14661">MGIKRGPWTNEEDQILISYIQKNGHSNWRALPKHADQTGLPNNIFTTADDNQVDESDIVPQIDESYWSEELLAENCISNDEFGFQYQLSHEETTANTSTTTTTATTDNGMDFWYNLLVRAASLPELPEF</sequence>